<name>A0AAD3SU35_NEPGR</name>
<organism evidence="1 2">
    <name type="scientific">Nepenthes gracilis</name>
    <name type="common">Slender pitcher plant</name>
    <dbReference type="NCBI Taxonomy" id="150966"/>
    <lineage>
        <taxon>Eukaryota</taxon>
        <taxon>Viridiplantae</taxon>
        <taxon>Streptophyta</taxon>
        <taxon>Embryophyta</taxon>
        <taxon>Tracheophyta</taxon>
        <taxon>Spermatophyta</taxon>
        <taxon>Magnoliopsida</taxon>
        <taxon>eudicotyledons</taxon>
        <taxon>Gunneridae</taxon>
        <taxon>Pentapetalae</taxon>
        <taxon>Caryophyllales</taxon>
        <taxon>Nepenthaceae</taxon>
        <taxon>Nepenthes</taxon>
    </lineage>
</organism>
<accession>A0AAD3SU35</accession>
<reference evidence="1" key="1">
    <citation type="submission" date="2023-05" db="EMBL/GenBank/DDBJ databases">
        <title>Nepenthes gracilis genome sequencing.</title>
        <authorList>
            <person name="Fukushima K."/>
        </authorList>
    </citation>
    <scope>NUCLEOTIDE SEQUENCE</scope>
    <source>
        <strain evidence="1">SING2019-196</strain>
    </source>
</reference>
<dbReference type="Proteomes" id="UP001279734">
    <property type="component" value="Unassembled WGS sequence"/>
</dbReference>
<gene>
    <name evidence="1" type="ORF">Nepgr_019814</name>
</gene>
<comment type="caution">
    <text evidence="1">The sequence shown here is derived from an EMBL/GenBank/DDBJ whole genome shotgun (WGS) entry which is preliminary data.</text>
</comment>
<dbReference type="AlphaFoldDB" id="A0AAD3SU35"/>
<keyword evidence="2" id="KW-1185">Reference proteome</keyword>
<sequence length="119" mass="13069">MGNIVRSSIIFIVKSDICPRLINVISCPENEDGGGGGDCVELKVRSQVANLLQGLRFSHLDPGSPFLTTFRSLLSKAIHVPVRAFHPGGIDSFKRDIFVAHEEFARFLGTIRQVFGWSG</sequence>
<evidence type="ECO:0000313" key="1">
    <source>
        <dbReference type="EMBL" id="GMH17973.1"/>
    </source>
</evidence>
<dbReference type="EMBL" id="BSYO01000018">
    <property type="protein sequence ID" value="GMH17973.1"/>
    <property type="molecule type" value="Genomic_DNA"/>
</dbReference>
<proteinExistence type="predicted"/>
<protein>
    <submittedName>
        <fullName evidence="1">Uncharacterized protein</fullName>
    </submittedName>
</protein>
<evidence type="ECO:0000313" key="2">
    <source>
        <dbReference type="Proteomes" id="UP001279734"/>
    </source>
</evidence>